<evidence type="ECO:0000256" key="2">
    <source>
        <dbReference type="ARBA" id="ARBA00006916"/>
    </source>
</evidence>
<evidence type="ECO:0000256" key="5">
    <source>
        <dbReference type="ARBA" id="ARBA00022552"/>
    </source>
</evidence>
<protein>
    <recommendedName>
        <fullName evidence="3">rRNA-processing protein EFG1</fullName>
    </recommendedName>
    <alternativeName>
        <fullName evidence="4">rRNA-processing protein efg1</fullName>
    </alternativeName>
</protein>
<comment type="subcellular location">
    <subcellularLocation>
        <location evidence="1">Nucleus</location>
        <location evidence="1">Nucleolus</location>
    </subcellularLocation>
</comment>
<gene>
    <name evidence="9" type="ORF">PUMCH_001696</name>
</gene>
<dbReference type="RefSeq" id="XP_062876805.1">
    <property type="nucleotide sequence ID" value="XM_063020735.1"/>
</dbReference>
<accession>A0AAX4H757</accession>
<keyword evidence="5" id="KW-0698">rRNA processing</keyword>
<evidence type="ECO:0000256" key="7">
    <source>
        <dbReference type="ARBA" id="ARBA00023242"/>
    </source>
</evidence>
<feature type="coiled-coil region" evidence="8">
    <location>
        <begin position="84"/>
        <end position="111"/>
    </location>
</feature>
<reference evidence="9 10" key="1">
    <citation type="submission" date="2023-10" db="EMBL/GenBank/DDBJ databases">
        <title>Draft Genome Sequence of Candida saopaulonensis from a very Premature Infant with Sepsis.</title>
        <authorList>
            <person name="Ning Y."/>
            <person name="Dai R."/>
            <person name="Xiao M."/>
            <person name="Xu Y."/>
            <person name="Yan Q."/>
            <person name="Zhang L."/>
        </authorList>
    </citation>
    <scope>NUCLEOTIDE SEQUENCE [LARGE SCALE GENOMIC DNA]</scope>
    <source>
        <strain evidence="9 10">19XY460</strain>
    </source>
</reference>
<keyword evidence="7" id="KW-0539">Nucleus</keyword>
<dbReference type="PANTHER" id="PTHR33911">
    <property type="entry name" value="RRNA-PROCESSING PROTEIN EFG1"/>
    <property type="match status" value="1"/>
</dbReference>
<dbReference type="GO" id="GO:0000462">
    <property type="term" value="P:maturation of SSU-rRNA from tricistronic rRNA transcript (SSU-rRNA, 5.8S rRNA, LSU-rRNA)"/>
    <property type="evidence" value="ECO:0007669"/>
    <property type="project" value="TreeGrafter"/>
</dbReference>
<dbReference type="KEGG" id="asau:88172761"/>
<dbReference type="InterPro" id="IPR019310">
    <property type="entry name" value="Efg1"/>
</dbReference>
<dbReference type="PANTHER" id="PTHR33911:SF1">
    <property type="entry name" value="RRNA-PROCESSING PROTEIN EFG1"/>
    <property type="match status" value="1"/>
</dbReference>
<dbReference type="GO" id="GO:0030688">
    <property type="term" value="C:preribosome, small subunit precursor"/>
    <property type="evidence" value="ECO:0007669"/>
    <property type="project" value="TreeGrafter"/>
</dbReference>
<evidence type="ECO:0000256" key="4">
    <source>
        <dbReference type="ARBA" id="ARBA00019827"/>
    </source>
</evidence>
<sequence>MPKTDRRIDRSGTDLSDVLGSSARARKKIKSIEGLLQRDNLPADVRIEKERALKALQADLKNTLFKLKTQKRAKKYHMVRFFERKKALRKLKQAKKALDEATETAVKKDIKKARRAMHHCQVDVAYVFMFPKSEKYISLYPAENSELDDNEKKGKLLTDEKRLEFKKKVEELIESDRLPFTFEDALDGKTIIVDNIKWPEQTKEIDAPTAVAEAVVEEDDFFE</sequence>
<organism evidence="9 10">
    <name type="scientific">Australozyma saopauloensis</name>
    <dbReference type="NCBI Taxonomy" id="291208"/>
    <lineage>
        <taxon>Eukaryota</taxon>
        <taxon>Fungi</taxon>
        <taxon>Dikarya</taxon>
        <taxon>Ascomycota</taxon>
        <taxon>Saccharomycotina</taxon>
        <taxon>Pichiomycetes</taxon>
        <taxon>Metschnikowiaceae</taxon>
        <taxon>Australozyma</taxon>
    </lineage>
</organism>
<dbReference type="GeneID" id="88172761"/>
<dbReference type="GO" id="GO:0005730">
    <property type="term" value="C:nucleolus"/>
    <property type="evidence" value="ECO:0007669"/>
    <property type="project" value="UniProtKB-SubCell"/>
</dbReference>
<evidence type="ECO:0000256" key="6">
    <source>
        <dbReference type="ARBA" id="ARBA00023054"/>
    </source>
</evidence>
<keyword evidence="6 8" id="KW-0175">Coiled coil</keyword>
<evidence type="ECO:0000313" key="9">
    <source>
        <dbReference type="EMBL" id="WPK24422.1"/>
    </source>
</evidence>
<dbReference type="EMBL" id="CP138895">
    <property type="protein sequence ID" value="WPK24422.1"/>
    <property type="molecule type" value="Genomic_DNA"/>
</dbReference>
<keyword evidence="10" id="KW-1185">Reference proteome</keyword>
<evidence type="ECO:0000256" key="8">
    <source>
        <dbReference type="SAM" id="Coils"/>
    </source>
</evidence>
<dbReference type="InterPro" id="IPR050786">
    <property type="entry name" value="EFG1_rRNA-proc"/>
</dbReference>
<dbReference type="AlphaFoldDB" id="A0AAX4H757"/>
<evidence type="ECO:0000313" key="10">
    <source>
        <dbReference type="Proteomes" id="UP001338582"/>
    </source>
</evidence>
<evidence type="ECO:0000256" key="1">
    <source>
        <dbReference type="ARBA" id="ARBA00004604"/>
    </source>
</evidence>
<dbReference type="Proteomes" id="UP001338582">
    <property type="component" value="Chromosome 2"/>
</dbReference>
<comment type="similarity">
    <text evidence="2">Belongs to the EFG1 family.</text>
</comment>
<proteinExistence type="inferred from homology"/>
<name>A0AAX4H757_9ASCO</name>
<evidence type="ECO:0000256" key="3">
    <source>
        <dbReference type="ARBA" id="ARBA00018689"/>
    </source>
</evidence>
<dbReference type="Pfam" id="PF10153">
    <property type="entry name" value="Efg1"/>
    <property type="match status" value="1"/>
</dbReference>